<comment type="caution">
    <text evidence="1">The sequence shown here is derived from an EMBL/GenBank/DDBJ whole genome shotgun (WGS) entry which is preliminary data.</text>
</comment>
<gene>
    <name evidence="1" type="ORF">QFC22_005448</name>
</gene>
<keyword evidence="2" id="KW-1185">Reference proteome</keyword>
<protein>
    <submittedName>
        <fullName evidence="1">Uncharacterized protein</fullName>
    </submittedName>
</protein>
<dbReference type="Proteomes" id="UP001243375">
    <property type="component" value="Unassembled WGS sequence"/>
</dbReference>
<evidence type="ECO:0000313" key="2">
    <source>
        <dbReference type="Proteomes" id="UP001243375"/>
    </source>
</evidence>
<name>A0ACC2WTN3_9TREE</name>
<evidence type="ECO:0000313" key="1">
    <source>
        <dbReference type="EMBL" id="KAJ9115118.1"/>
    </source>
</evidence>
<proteinExistence type="predicted"/>
<reference evidence="1" key="1">
    <citation type="submission" date="2023-04" db="EMBL/GenBank/DDBJ databases">
        <title>Draft Genome sequencing of Naganishia species isolated from polar environments using Oxford Nanopore Technology.</title>
        <authorList>
            <person name="Leo P."/>
            <person name="Venkateswaran K."/>
        </authorList>
    </citation>
    <scope>NUCLEOTIDE SEQUENCE</scope>
    <source>
        <strain evidence="1">MNA-CCFEE 5425</strain>
    </source>
</reference>
<accession>A0ACC2WTN3</accession>
<sequence>MSFVISDSTLGQDINSISNPQSSVFSLGADVFASSESLDNLPLDLEKQQQHHLRQFLYYQGLALQRQQEQQRAAGTSGDFSDTDNFFINSRPSPDTFSSGAGSVEEHLQDFVTSENFSDSSVSAPSTPPDLLGTNIPSLAAIDFNPNDLICSPPALMHTPNFTQSTSGSAMSRMPVSPLNDASNVAQYEQEQNNGLQLKQAGGELYDRQVRVAQDLVNGASYPMYRHEGIQSQPSMYQTAPDQMYMARDRSSSIAAPYMNTYAPPMPTVYISNVQPSLYQQSFMSSSVQSSTMYDGRMMLPMDGSNHQRTFSLPNSNVPMQYGNPILSLPVYQRAQMAHMQDDKVTVAVEHTPAMDNQALALYNNETGAEIAKATSSNTGLGVQRKSTISHRSKPYDRAGSSSRSSLSGVTTTSSSMTMTPAEQFVKAGPSAAVAEHSDTSAASTPGRTIVLDDLKELPAGMVRNPHGGGRGYIPGETPVDPKKKHMCGICGRGFARLYNLKSHASTHDPARPRPYDCPHASCTRSFSRLHDLERHRQGIHRDGPLMDAKVQGIAPAIARAQTRIAERAAKGDLV</sequence>
<organism evidence="1 2">
    <name type="scientific">Naganishia vaughanmartiniae</name>
    <dbReference type="NCBI Taxonomy" id="1424756"/>
    <lineage>
        <taxon>Eukaryota</taxon>
        <taxon>Fungi</taxon>
        <taxon>Dikarya</taxon>
        <taxon>Basidiomycota</taxon>
        <taxon>Agaricomycotina</taxon>
        <taxon>Tremellomycetes</taxon>
        <taxon>Filobasidiales</taxon>
        <taxon>Filobasidiaceae</taxon>
        <taxon>Naganishia</taxon>
    </lineage>
</organism>
<dbReference type="EMBL" id="JASBWU010000017">
    <property type="protein sequence ID" value="KAJ9115118.1"/>
    <property type="molecule type" value="Genomic_DNA"/>
</dbReference>